<dbReference type="PANTHER" id="PTHR43788:SF6">
    <property type="entry name" value="DNA HELICASE B"/>
    <property type="match status" value="1"/>
</dbReference>
<dbReference type="Pfam" id="PF14490">
    <property type="entry name" value="HHH_RecD2"/>
    <property type="match status" value="1"/>
</dbReference>
<evidence type="ECO:0000256" key="3">
    <source>
        <dbReference type="HAMAP-Rule" id="MF_01488"/>
    </source>
</evidence>
<dbReference type="AlphaFoldDB" id="D0BKH5"/>
<feature type="domain" description="ATP-dependent RecD2 DNA helicase-like helix-hairpin-helix" evidence="6">
    <location>
        <begin position="147"/>
        <end position="238"/>
    </location>
</feature>
<dbReference type="InterPro" id="IPR055446">
    <property type="entry name" value="RecD2_N_OB"/>
</dbReference>
<sequence length="845" mass="95628">MSEEYIVGEVLATFFENPQNFYKVLLIRVQESSMQLDSDEIVVTGIIGTIHDNSPYRFNGKVVSHPKYGQQFSVLSYQQHQPTGKKGLIAYFSSGRFPGIGEKTAEKIVDCLGENAIEQIIQDEDCLKNVPGLSTKKCESIRSIIIENQGTERILFELTNMGFTPIFAQKIMVLYKEKTMEIIKEDPYVLLQSIEGLGFRRIDAIAQQLEIAADSLYRIKGAVYVVVRDLSYQEGHTYLIDKEVVLAAQKLLEQTRSFLIEPDQIVNALNELIREGIIISEENHLSLASLYYAEIGIVNAIHHRLELSKKSHYSEEDIEEAIQHVQKKFGIIYDDSQKQALIKIMQESLFILTGGPGTGKTTIINGVVEMYRYLEEIDVDSDAIQLAAPTGRAAKRMNELTGISASTIHRMLGISAEENVELESDDSDDTRSLSCDFLIIDEMSMVDTWLMNRLLRATPGKTKILFVGDKNQLPSVGPGQVLTDFLLSNKIPSIELTHIHRQKDSSSIVTLAHSIKDGHLPMDFTQNQPDRTFIPCRSTQILDVIEQIVVKAIKKGYQKKDIQVLAPMYKGEAGIHEINKMMQNILNPKIGNSVREIESFDRVFRVGDKVLQLVNVAEENIYNGDIGEVTAIIFAKENEDQVDKLYVAFDNVEVEYKRNDFIQLTHAYCCSIHKSQGSEFQMVILPMVGQYQRMLERNLLYTAVTRSKKFLIMCGQYEAFQEAANRQSARRQTCLKDLLQGNSFDSLTIEEENSTTIKVNPQTDDKSEDTTEQVSQPTSDTKQYSEEKTVALKVEETVEEFQVPSESQTIAKNKPFVLTMELIDSYSIDPMIGMEELTPYDFMSK</sequence>
<dbReference type="Gene3D" id="3.40.50.300">
    <property type="entry name" value="P-loop containing nucleotide triphosphate hydrolases"/>
    <property type="match status" value="2"/>
</dbReference>
<dbReference type="InterPro" id="IPR006345">
    <property type="entry name" value="RecD2"/>
</dbReference>
<feature type="domain" description="ATP-dependent RecD2 DNA helicase SH3" evidence="7">
    <location>
        <begin position="578"/>
        <end position="649"/>
    </location>
</feature>
<dbReference type="InterPro" id="IPR041451">
    <property type="entry name" value="RecD2_SH13"/>
</dbReference>
<evidence type="ECO:0000256" key="4">
    <source>
        <dbReference type="SAM" id="MobiDB-lite"/>
    </source>
</evidence>
<dbReference type="HOGENOM" id="CLU_007524_0_1_9"/>
<evidence type="ECO:0000259" key="7">
    <source>
        <dbReference type="Pfam" id="PF18335"/>
    </source>
</evidence>
<dbReference type="CDD" id="cd17933">
    <property type="entry name" value="DEXSc_RecD-like"/>
    <property type="match status" value="1"/>
</dbReference>
<dbReference type="eggNOG" id="COG0507">
    <property type="taxonomic scope" value="Bacteria"/>
</dbReference>
<dbReference type="NCBIfam" id="TIGR01448">
    <property type="entry name" value="recD_rel"/>
    <property type="match status" value="1"/>
</dbReference>
<dbReference type="HAMAP" id="MF_01488">
    <property type="entry name" value="RecD2"/>
    <property type="match status" value="1"/>
</dbReference>
<comment type="similarity">
    <text evidence="3">Belongs to the RecD family. RecD2 subfamily.</text>
</comment>
<dbReference type="Proteomes" id="UP000002939">
    <property type="component" value="Unassembled WGS sequence"/>
</dbReference>
<dbReference type="GO" id="GO:0005524">
    <property type="term" value="F:ATP binding"/>
    <property type="evidence" value="ECO:0007669"/>
    <property type="project" value="UniProtKB-UniRule"/>
</dbReference>
<feature type="region of interest" description="Disordered" evidence="4">
    <location>
        <begin position="752"/>
        <end position="786"/>
    </location>
</feature>
<reference evidence="9" key="1">
    <citation type="submission" date="2009-09" db="EMBL/GenBank/DDBJ databases">
        <authorList>
            <consortium name="The Broad Institute Genome Sequencing Platform"/>
            <person name="Ward D."/>
            <person name="Feldgarden M."/>
            <person name="Earl A."/>
            <person name="Young S.K."/>
            <person name="Zeng Q."/>
            <person name="Koehrsen M."/>
            <person name="Alvarado L."/>
            <person name="Berlin A."/>
            <person name="Bochicchio J."/>
            <person name="Borenstein D."/>
            <person name="Chapman S.B."/>
            <person name="Chen Z."/>
            <person name="Engels R."/>
            <person name="Freedman E."/>
            <person name="Gellesch M."/>
            <person name="Goldberg J."/>
            <person name="Griggs A."/>
            <person name="Gujja S."/>
            <person name="Heilman E."/>
            <person name="Heiman D."/>
            <person name="Hepburn T."/>
            <person name="Howarth C."/>
            <person name="Jen D."/>
            <person name="Larson L."/>
            <person name="Lewis B."/>
            <person name="Mehta T."/>
            <person name="Park D."/>
            <person name="Pearson M."/>
            <person name="Roberts A."/>
            <person name="Saif S."/>
            <person name="Shea T."/>
            <person name="Shenoy N."/>
            <person name="Sisk P."/>
            <person name="Stolte C."/>
            <person name="Sykes S."/>
            <person name="Thomson T."/>
            <person name="Walk T."/>
            <person name="White J."/>
            <person name="Yandava C."/>
            <person name="Sibley C.D."/>
            <person name="Field T.R."/>
            <person name="Grinwis M."/>
            <person name="Eshaghurshan C.S."/>
            <person name="Surette M.G."/>
            <person name="Haas B."/>
            <person name="Nusbaum C."/>
            <person name="Birren B."/>
        </authorList>
    </citation>
    <scope>NUCLEOTIDE SEQUENCE [LARGE SCALE GENOMIC DNA]</scope>
    <source>
        <strain evidence="9">ATCC 700633</strain>
    </source>
</reference>
<dbReference type="InterPro" id="IPR010994">
    <property type="entry name" value="RuvA_2-like"/>
</dbReference>
<organism evidence="9 10">
    <name type="scientific">Granulicatella elegans ATCC 700633</name>
    <dbReference type="NCBI Taxonomy" id="626369"/>
    <lineage>
        <taxon>Bacteria</taxon>
        <taxon>Bacillati</taxon>
        <taxon>Bacillota</taxon>
        <taxon>Bacilli</taxon>
        <taxon>Lactobacillales</taxon>
        <taxon>Carnobacteriaceae</taxon>
        <taxon>Granulicatella</taxon>
    </lineage>
</organism>
<evidence type="ECO:0000313" key="10">
    <source>
        <dbReference type="Proteomes" id="UP000002939"/>
    </source>
</evidence>
<keyword evidence="3" id="KW-0378">Hydrolase</keyword>
<dbReference type="InterPro" id="IPR050534">
    <property type="entry name" value="Coronavir_polyprotein_1ab"/>
</dbReference>
<dbReference type="Pfam" id="PF23139">
    <property type="entry name" value="OB_YrrC"/>
    <property type="match status" value="1"/>
</dbReference>
<keyword evidence="10" id="KW-1185">Reference proteome</keyword>
<dbReference type="PANTHER" id="PTHR43788">
    <property type="entry name" value="DNA2/NAM7 HELICASE FAMILY MEMBER"/>
    <property type="match status" value="1"/>
</dbReference>
<dbReference type="CDD" id="cd18809">
    <property type="entry name" value="SF1_C_RecD"/>
    <property type="match status" value="1"/>
</dbReference>
<dbReference type="InterPro" id="IPR027785">
    <property type="entry name" value="UvrD-like_helicase_C"/>
</dbReference>
<evidence type="ECO:0000259" key="8">
    <source>
        <dbReference type="Pfam" id="PF23139"/>
    </source>
</evidence>
<keyword evidence="1 3" id="KW-0547">Nucleotide-binding</keyword>
<dbReference type="GO" id="GO:0043139">
    <property type="term" value="F:5'-3' DNA helicase activity"/>
    <property type="evidence" value="ECO:0007669"/>
    <property type="project" value="UniProtKB-UniRule"/>
</dbReference>
<evidence type="ECO:0000256" key="2">
    <source>
        <dbReference type="ARBA" id="ARBA00022840"/>
    </source>
</evidence>
<dbReference type="Gene3D" id="1.10.10.2220">
    <property type="match status" value="1"/>
</dbReference>
<evidence type="ECO:0000259" key="5">
    <source>
        <dbReference type="Pfam" id="PF13538"/>
    </source>
</evidence>
<dbReference type="InterPro" id="IPR029493">
    <property type="entry name" value="RecD2-like_HHH"/>
</dbReference>
<name>D0BKH5_9LACT</name>
<feature type="domain" description="UvrD-like helicase C-terminal" evidence="5">
    <location>
        <begin position="666"/>
        <end position="713"/>
    </location>
</feature>
<dbReference type="GO" id="GO:0017116">
    <property type="term" value="F:single-stranded DNA helicase activity"/>
    <property type="evidence" value="ECO:0007669"/>
    <property type="project" value="TreeGrafter"/>
</dbReference>
<dbReference type="SUPFAM" id="SSF47781">
    <property type="entry name" value="RuvA domain 2-like"/>
    <property type="match status" value="1"/>
</dbReference>
<evidence type="ECO:0000256" key="1">
    <source>
        <dbReference type="ARBA" id="ARBA00022741"/>
    </source>
</evidence>
<dbReference type="SUPFAM" id="SSF52540">
    <property type="entry name" value="P-loop containing nucleoside triphosphate hydrolases"/>
    <property type="match status" value="1"/>
</dbReference>
<dbReference type="STRING" id="626369.HMPREF0446_00460"/>
<gene>
    <name evidence="3" type="primary">recD2</name>
    <name evidence="9" type="ORF">HMPREF0446_00460</name>
</gene>
<keyword evidence="3" id="KW-0238">DNA-binding</keyword>
<accession>D0BKH5</accession>
<keyword evidence="2 3" id="KW-0067">ATP-binding</keyword>
<comment type="function">
    <text evidence="3">DNA-dependent ATPase and ATP-dependent 5'-3' DNA helicase. Has no activity on blunt DNA or DNA with 3'-overhangs, requires at least 10 bases of 5'-ssDNA for helicase activity.</text>
</comment>
<feature type="domain" description="ATP-dependent RecD2 DNA helicase OB-fold" evidence="8">
    <location>
        <begin position="3"/>
        <end position="82"/>
    </location>
</feature>
<dbReference type="EC" id="5.6.2.3" evidence="3"/>
<dbReference type="Pfam" id="PF13604">
    <property type="entry name" value="AAA_30"/>
    <property type="match status" value="1"/>
</dbReference>
<keyword evidence="3 9" id="KW-0347">Helicase</keyword>
<dbReference type="Pfam" id="PF18335">
    <property type="entry name" value="SH3_13"/>
    <property type="match status" value="1"/>
</dbReference>
<dbReference type="RefSeq" id="WP_006702734.1">
    <property type="nucleotide sequence ID" value="NZ_KI391971.1"/>
</dbReference>
<dbReference type="Gene3D" id="1.10.150.20">
    <property type="entry name" value="5' to 3' exonuclease, C-terminal subdomain"/>
    <property type="match status" value="1"/>
</dbReference>
<dbReference type="GO" id="GO:0009338">
    <property type="term" value="C:exodeoxyribonuclease V complex"/>
    <property type="evidence" value="ECO:0007669"/>
    <property type="project" value="TreeGrafter"/>
</dbReference>
<dbReference type="OrthoDB" id="9803432at2"/>
<feature type="compositionally biased region" description="Polar residues" evidence="4">
    <location>
        <begin position="772"/>
        <end position="782"/>
    </location>
</feature>
<dbReference type="InterPro" id="IPR027417">
    <property type="entry name" value="P-loop_NTPase"/>
</dbReference>
<comment type="caution">
    <text evidence="9">The sequence shown here is derived from an EMBL/GenBank/DDBJ whole genome shotgun (WGS) entry which is preliminary data.</text>
</comment>
<dbReference type="EMBL" id="ACRF02000013">
    <property type="protein sequence ID" value="EEW93578.1"/>
    <property type="molecule type" value="Genomic_DNA"/>
</dbReference>
<protein>
    <recommendedName>
        <fullName evidence="3">ATP-dependent RecD2 DNA helicase</fullName>
        <ecNumber evidence="3">5.6.2.3</ecNumber>
    </recommendedName>
    <alternativeName>
        <fullName evidence="3">DNA 5'-3' helicase subunit RecD2</fullName>
    </alternativeName>
</protein>
<keyword evidence="3" id="KW-0413">Isomerase</keyword>
<evidence type="ECO:0000259" key="6">
    <source>
        <dbReference type="Pfam" id="PF14490"/>
    </source>
</evidence>
<feature type="binding site" evidence="3">
    <location>
        <begin position="357"/>
        <end position="361"/>
    </location>
    <ligand>
        <name>ATP</name>
        <dbReference type="ChEBI" id="CHEBI:30616"/>
    </ligand>
</feature>
<dbReference type="Gene3D" id="2.30.30.940">
    <property type="match status" value="1"/>
</dbReference>
<evidence type="ECO:0000313" key="9">
    <source>
        <dbReference type="EMBL" id="EEW93578.1"/>
    </source>
</evidence>
<proteinExistence type="inferred from homology"/>
<dbReference type="Pfam" id="PF13538">
    <property type="entry name" value="UvrD_C_2"/>
    <property type="match status" value="1"/>
</dbReference>
<dbReference type="GO" id="GO:0016887">
    <property type="term" value="F:ATP hydrolysis activity"/>
    <property type="evidence" value="ECO:0007669"/>
    <property type="project" value="RHEA"/>
</dbReference>
<dbReference type="GO" id="GO:0006310">
    <property type="term" value="P:DNA recombination"/>
    <property type="evidence" value="ECO:0007669"/>
    <property type="project" value="InterPro"/>
</dbReference>
<comment type="catalytic activity">
    <reaction evidence="3">
        <text>ATP + H2O = ADP + phosphate + H(+)</text>
        <dbReference type="Rhea" id="RHEA:13065"/>
        <dbReference type="ChEBI" id="CHEBI:15377"/>
        <dbReference type="ChEBI" id="CHEBI:15378"/>
        <dbReference type="ChEBI" id="CHEBI:30616"/>
        <dbReference type="ChEBI" id="CHEBI:43474"/>
        <dbReference type="ChEBI" id="CHEBI:456216"/>
        <dbReference type="EC" id="5.6.2.3"/>
    </reaction>
</comment>
<reference evidence="9" key="2">
    <citation type="submission" date="2011-10" db="EMBL/GenBank/DDBJ databases">
        <title>The Genome Sequence of Granulicatella elegans ATCC 700633.</title>
        <authorList>
            <consortium name="The Broad Institute Genome Sequencing Platform"/>
            <consortium name="The Broad Institute Genome Sequencing Center for Infectious Disease"/>
            <person name="Earl A."/>
            <person name="Ward D."/>
            <person name="Feldgarden M."/>
            <person name="Gevers D."/>
            <person name="Sibley C.D."/>
            <person name="Field T.R."/>
            <person name="Grinwis M."/>
            <person name="Eshaghurshan C.S."/>
            <person name="Surette M.G."/>
            <person name="Young S.K."/>
            <person name="Zeng Q."/>
            <person name="Gargeya S."/>
            <person name="Fitzgerald M."/>
            <person name="Haas B."/>
            <person name="Abouelleil A."/>
            <person name="Alvarado L."/>
            <person name="Arachchi H.M."/>
            <person name="Berlin A."/>
            <person name="Brown A."/>
            <person name="Chapman S.B."/>
            <person name="Chen Z."/>
            <person name="Dunbar C."/>
            <person name="Freedman E."/>
            <person name="Gearin G."/>
            <person name="Goldberg J."/>
            <person name="Griggs A."/>
            <person name="Gujja S."/>
            <person name="Heiman D."/>
            <person name="Howarth C."/>
            <person name="Larson L."/>
            <person name="Lui A."/>
            <person name="MacDonald P.J.P."/>
            <person name="Montmayeur A."/>
            <person name="Murphy C."/>
            <person name="Neiman D."/>
            <person name="Pearson M."/>
            <person name="Priest M."/>
            <person name="Roberts A."/>
            <person name="Saif S."/>
            <person name="Shea T."/>
            <person name="Shenoy N."/>
            <person name="Sisk P."/>
            <person name="Stolte C."/>
            <person name="Sykes S."/>
            <person name="Wortman J."/>
            <person name="Nusbaum C."/>
            <person name="Birren B."/>
        </authorList>
    </citation>
    <scope>NUCLEOTIDE SEQUENCE [LARGE SCALE GENOMIC DNA]</scope>
    <source>
        <strain evidence="9">ATCC 700633</strain>
    </source>
</reference>
<dbReference type="GO" id="GO:0003677">
    <property type="term" value="F:DNA binding"/>
    <property type="evidence" value="ECO:0007669"/>
    <property type="project" value="UniProtKB-UniRule"/>
</dbReference>